<evidence type="ECO:0000256" key="13">
    <source>
        <dbReference type="PIRSR" id="PIRSR600183-50"/>
    </source>
</evidence>
<comment type="function">
    <text evidence="12">Specifically catalyzes the decarboxylation of meso-diaminopimelate (meso-DAP) to L-lysine.</text>
</comment>
<dbReference type="PRINTS" id="PR01181">
    <property type="entry name" value="DAPDCRBXLASE"/>
</dbReference>
<evidence type="ECO:0000256" key="4">
    <source>
        <dbReference type="ARBA" id="ARBA00022898"/>
    </source>
</evidence>
<dbReference type="PROSITE" id="PS00879">
    <property type="entry name" value="ODR_DC_2_2"/>
    <property type="match status" value="1"/>
</dbReference>
<dbReference type="NCBIfam" id="TIGR01048">
    <property type="entry name" value="lysA"/>
    <property type="match status" value="1"/>
</dbReference>
<evidence type="ECO:0000256" key="10">
    <source>
        <dbReference type="ARBA" id="ARBA00066427"/>
    </source>
</evidence>
<dbReference type="RefSeq" id="WP_093882629.1">
    <property type="nucleotide sequence ID" value="NZ_FOBS01000005.1"/>
</dbReference>
<dbReference type="PANTHER" id="PTHR43727:SF2">
    <property type="entry name" value="GROUP IV DECARBOXYLASE"/>
    <property type="match status" value="1"/>
</dbReference>
<keyword evidence="18" id="KW-1185">Reference proteome</keyword>
<comment type="catalytic activity">
    <reaction evidence="7 12 14">
        <text>meso-2,6-diaminopimelate + H(+) = L-lysine + CO2</text>
        <dbReference type="Rhea" id="RHEA:15101"/>
        <dbReference type="ChEBI" id="CHEBI:15378"/>
        <dbReference type="ChEBI" id="CHEBI:16526"/>
        <dbReference type="ChEBI" id="CHEBI:32551"/>
        <dbReference type="ChEBI" id="CHEBI:57791"/>
        <dbReference type="EC" id="4.1.1.20"/>
    </reaction>
</comment>
<dbReference type="GO" id="GO:0008836">
    <property type="term" value="F:diaminopimelate decarboxylase activity"/>
    <property type="evidence" value="ECO:0007669"/>
    <property type="project" value="UniProtKB-UniRule"/>
</dbReference>
<dbReference type="Pfam" id="PF00278">
    <property type="entry name" value="Orn_DAP_Arg_deC"/>
    <property type="match status" value="1"/>
</dbReference>
<dbReference type="InterPro" id="IPR022644">
    <property type="entry name" value="De-COase2_N"/>
</dbReference>
<dbReference type="Proteomes" id="UP000198744">
    <property type="component" value="Unassembled WGS sequence"/>
</dbReference>
<evidence type="ECO:0000256" key="11">
    <source>
        <dbReference type="ARBA" id="ARBA00074972"/>
    </source>
</evidence>
<dbReference type="EC" id="4.1.1.20" evidence="10 12"/>
<comment type="cofactor">
    <cofactor evidence="1 12 13 14">
        <name>pyridoxal 5'-phosphate</name>
        <dbReference type="ChEBI" id="CHEBI:597326"/>
    </cofactor>
</comment>
<keyword evidence="6 12" id="KW-0456">Lyase</keyword>
<dbReference type="PANTHER" id="PTHR43727">
    <property type="entry name" value="DIAMINOPIMELATE DECARBOXYLASE"/>
    <property type="match status" value="1"/>
</dbReference>
<keyword evidence="3 12" id="KW-0210">Decarboxylase</keyword>
<dbReference type="CDD" id="cd06828">
    <property type="entry name" value="PLPDE_III_DapDC"/>
    <property type="match status" value="1"/>
</dbReference>
<dbReference type="EMBL" id="FOBS01000005">
    <property type="protein sequence ID" value="SEM15078.1"/>
    <property type="molecule type" value="Genomic_DNA"/>
</dbReference>
<dbReference type="InterPro" id="IPR022643">
    <property type="entry name" value="De-COase2_C"/>
</dbReference>
<dbReference type="UniPathway" id="UPA00034">
    <property type="reaction ID" value="UER00027"/>
</dbReference>
<evidence type="ECO:0000313" key="18">
    <source>
        <dbReference type="Proteomes" id="UP000198744"/>
    </source>
</evidence>
<evidence type="ECO:0000313" key="17">
    <source>
        <dbReference type="EMBL" id="SEM15078.1"/>
    </source>
</evidence>
<name>A0A1H7W235_9BACT</name>
<feature type="binding site" evidence="12">
    <location>
        <position position="316"/>
    </location>
    <ligand>
        <name>substrate</name>
    </ligand>
</feature>
<dbReference type="Gene3D" id="2.40.37.10">
    <property type="entry name" value="Lyase, Ornithine Decarboxylase, Chain A, domain 1"/>
    <property type="match status" value="1"/>
</dbReference>
<keyword evidence="5 12" id="KW-0457">Lysine biosynthesis</keyword>
<evidence type="ECO:0000256" key="2">
    <source>
        <dbReference type="ARBA" id="ARBA00022605"/>
    </source>
</evidence>
<dbReference type="Gene3D" id="3.20.20.10">
    <property type="entry name" value="Alanine racemase"/>
    <property type="match status" value="1"/>
</dbReference>
<evidence type="ECO:0000256" key="14">
    <source>
        <dbReference type="RuleBase" id="RU003738"/>
    </source>
</evidence>
<reference evidence="17 18" key="1">
    <citation type="submission" date="2016-10" db="EMBL/GenBank/DDBJ databases">
        <authorList>
            <person name="de Groot N.N."/>
        </authorList>
    </citation>
    <scope>NUCLEOTIDE SEQUENCE [LARGE SCALE GENOMIC DNA]</scope>
    <source>
        <strain evidence="17 18">DSM 8423</strain>
    </source>
</reference>
<feature type="domain" description="Orn/DAP/Arg decarboxylase 2 N-terminal" evidence="16">
    <location>
        <begin position="36"/>
        <end position="279"/>
    </location>
</feature>
<dbReference type="InterPro" id="IPR000183">
    <property type="entry name" value="Orn/DAP/Arg_de-COase"/>
</dbReference>
<feature type="binding site" evidence="12">
    <location>
        <position position="312"/>
    </location>
    <ligand>
        <name>substrate</name>
    </ligand>
</feature>
<dbReference type="InterPro" id="IPR009006">
    <property type="entry name" value="Ala_racemase/Decarboxylase_C"/>
</dbReference>
<feature type="active site" description="Proton donor" evidence="13">
    <location>
        <position position="342"/>
    </location>
</feature>
<dbReference type="Pfam" id="PF02784">
    <property type="entry name" value="Orn_Arg_deC_N"/>
    <property type="match status" value="1"/>
</dbReference>
<evidence type="ECO:0000256" key="5">
    <source>
        <dbReference type="ARBA" id="ARBA00023154"/>
    </source>
</evidence>
<dbReference type="FunFam" id="2.40.37.10:FF:000003">
    <property type="entry name" value="Diaminopimelate decarboxylase"/>
    <property type="match status" value="1"/>
</dbReference>
<feature type="binding site" evidence="12">
    <location>
        <begin position="273"/>
        <end position="276"/>
    </location>
    <ligand>
        <name>pyridoxal 5'-phosphate</name>
        <dbReference type="ChEBI" id="CHEBI:597326"/>
    </ligand>
</feature>
<dbReference type="OrthoDB" id="9802241at2"/>
<feature type="binding site" evidence="12">
    <location>
        <position position="276"/>
    </location>
    <ligand>
        <name>substrate</name>
    </ligand>
</feature>
<dbReference type="SUPFAM" id="SSF50621">
    <property type="entry name" value="Alanine racemase C-terminal domain-like"/>
    <property type="match status" value="1"/>
</dbReference>
<dbReference type="GO" id="GO:0030170">
    <property type="term" value="F:pyridoxal phosphate binding"/>
    <property type="evidence" value="ECO:0007669"/>
    <property type="project" value="UniProtKB-UniRule"/>
</dbReference>
<comment type="similarity">
    <text evidence="9 12">Belongs to the Orn/Lys/Arg decarboxylase class-II family. LysA subfamily.</text>
</comment>
<evidence type="ECO:0000259" key="16">
    <source>
        <dbReference type="Pfam" id="PF02784"/>
    </source>
</evidence>
<dbReference type="InterPro" id="IPR002986">
    <property type="entry name" value="DAP_deCOOHase_LysA"/>
</dbReference>
<evidence type="ECO:0000256" key="6">
    <source>
        <dbReference type="ARBA" id="ARBA00023239"/>
    </source>
</evidence>
<evidence type="ECO:0000256" key="3">
    <source>
        <dbReference type="ARBA" id="ARBA00022793"/>
    </source>
</evidence>
<sequence>MNDFIYENQQLICERVPVARIAEEVGTPFYLYSYATLRNHFRVFTEAFARVPHIICFAVKANSNLAVLRTMIAEGGGVDIVSGGELFRALAVGVDPGKVVYSGVGKRVDEIEYALRTKILMFNVESWQELEVINLCAQNLGLKAGIALRVNPDVDPKTHPHISTGLKENKFGIDIERSLETYRRAKSLSHIDIKGVSCHIGSQVTRLSPFLEALDRLSRLVRQLKEEAFDIRYVDLGGGLGITYDSEAPPHPSEYAEAILTAARDLDCTFIFEPGRVIVGNAGILVTKVLYTKSTDNKNFIIVDAGMNDLVRPSLYNSFHAIRPVLEGSRKEIVADVVGPICESGDYLAKARKLASFERGDLMAVFSAGAYGFTMASNYNSRPRIPEIMVRDDRYYVIRQRETYADLISHEEIPSFLNNEKSIS</sequence>
<dbReference type="PRINTS" id="PR01179">
    <property type="entry name" value="ODADCRBXLASE"/>
</dbReference>
<feature type="modified residue" description="N6-(pyridoxal phosphate)lysine" evidence="12 13">
    <location>
        <position position="60"/>
    </location>
</feature>
<keyword evidence="2 12" id="KW-0028">Amino-acid biosynthesis</keyword>
<dbReference type="InterPro" id="IPR022653">
    <property type="entry name" value="De-COase2_pyr-phos_BS"/>
</dbReference>
<evidence type="ECO:0000259" key="15">
    <source>
        <dbReference type="Pfam" id="PF00278"/>
    </source>
</evidence>
<dbReference type="AlphaFoldDB" id="A0A1H7W235"/>
<dbReference type="FunFam" id="3.20.20.10:FF:000003">
    <property type="entry name" value="Diaminopimelate decarboxylase"/>
    <property type="match status" value="1"/>
</dbReference>
<evidence type="ECO:0000256" key="8">
    <source>
        <dbReference type="ARBA" id="ARBA00060643"/>
    </source>
</evidence>
<keyword evidence="4 12" id="KW-0663">Pyridoxal phosphate</keyword>
<feature type="binding site" evidence="12">
    <location>
        <position position="239"/>
    </location>
    <ligand>
        <name>pyridoxal 5'-phosphate</name>
        <dbReference type="ChEBI" id="CHEBI:597326"/>
    </ligand>
</feature>
<gene>
    <name evidence="12" type="primary">lysA</name>
    <name evidence="17" type="ORF">SAMN04489760_10595</name>
</gene>
<feature type="binding site" evidence="12">
    <location>
        <position position="343"/>
    </location>
    <ligand>
        <name>substrate</name>
    </ligand>
</feature>
<feature type="binding site" evidence="12">
    <location>
        <position position="371"/>
    </location>
    <ligand>
        <name>substrate</name>
    </ligand>
</feature>
<proteinExistence type="inferred from homology"/>
<evidence type="ECO:0000256" key="7">
    <source>
        <dbReference type="ARBA" id="ARBA00050464"/>
    </source>
</evidence>
<dbReference type="InterPro" id="IPR029066">
    <property type="entry name" value="PLP-binding_barrel"/>
</dbReference>
<dbReference type="GO" id="GO:0009089">
    <property type="term" value="P:lysine biosynthetic process via diaminopimelate"/>
    <property type="evidence" value="ECO:0007669"/>
    <property type="project" value="UniProtKB-UniRule"/>
</dbReference>
<accession>A0A1H7W235</accession>
<evidence type="ECO:0000256" key="1">
    <source>
        <dbReference type="ARBA" id="ARBA00001933"/>
    </source>
</evidence>
<protein>
    <recommendedName>
        <fullName evidence="11 12">Diaminopimelate decarboxylase</fullName>
        <shortName evidence="12">DAP decarboxylase</shortName>
        <shortName evidence="12">DAPDC</shortName>
        <ecNumber evidence="10 12">4.1.1.20</ecNumber>
    </recommendedName>
</protein>
<feature type="domain" description="Orn/DAP/Arg decarboxylase 2 C-terminal" evidence="15">
    <location>
        <begin position="31"/>
        <end position="369"/>
    </location>
</feature>
<organism evidence="17 18">
    <name type="scientific">Syntrophus gentianae</name>
    <dbReference type="NCBI Taxonomy" id="43775"/>
    <lineage>
        <taxon>Bacteria</taxon>
        <taxon>Pseudomonadati</taxon>
        <taxon>Thermodesulfobacteriota</taxon>
        <taxon>Syntrophia</taxon>
        <taxon>Syntrophales</taxon>
        <taxon>Syntrophaceae</taxon>
        <taxon>Syntrophus</taxon>
    </lineage>
</organism>
<dbReference type="HAMAP" id="MF_02120">
    <property type="entry name" value="LysA"/>
    <property type="match status" value="1"/>
</dbReference>
<dbReference type="InterPro" id="IPR022657">
    <property type="entry name" value="De-COase2_CS"/>
</dbReference>
<comment type="pathway">
    <text evidence="8 12 14">Amino-acid biosynthesis; L-lysine biosynthesis via DAP pathway; L-lysine from DL-2,6-diaminopimelate: step 1/1.</text>
</comment>
<feature type="binding site" evidence="12">
    <location>
        <position position="371"/>
    </location>
    <ligand>
        <name>pyridoxal 5'-phosphate</name>
        <dbReference type="ChEBI" id="CHEBI:597326"/>
    </ligand>
</feature>
<evidence type="ECO:0000256" key="9">
    <source>
        <dbReference type="ARBA" id="ARBA00060983"/>
    </source>
</evidence>
<dbReference type="STRING" id="43775.SAMN04489760_10595"/>
<evidence type="ECO:0000256" key="12">
    <source>
        <dbReference type="HAMAP-Rule" id="MF_02120"/>
    </source>
</evidence>
<dbReference type="PROSITE" id="PS00878">
    <property type="entry name" value="ODR_DC_2_1"/>
    <property type="match status" value="1"/>
</dbReference>
<comment type="subunit">
    <text evidence="12">Homodimer.</text>
</comment>
<dbReference type="SUPFAM" id="SSF51419">
    <property type="entry name" value="PLP-binding barrel"/>
    <property type="match status" value="1"/>
</dbReference>